<keyword evidence="1" id="KW-0732">Signal</keyword>
<evidence type="ECO:0000313" key="3">
    <source>
        <dbReference type="EMBL" id="WOD44772.1"/>
    </source>
</evidence>
<dbReference type="AlphaFoldDB" id="A0AA97ENS6"/>
<accession>A0AA97ENS6</accession>
<protein>
    <submittedName>
        <fullName evidence="3">Cupredoxin domain-containing protein</fullName>
    </submittedName>
</protein>
<dbReference type="RefSeq" id="WP_316984432.1">
    <property type="nucleotide sequence ID" value="NZ_CP136521.1"/>
</dbReference>
<evidence type="ECO:0000256" key="1">
    <source>
        <dbReference type="SAM" id="SignalP"/>
    </source>
</evidence>
<dbReference type="InterPro" id="IPR008972">
    <property type="entry name" value="Cupredoxin"/>
</dbReference>
<dbReference type="InterPro" id="IPR028096">
    <property type="entry name" value="EfeO_Cupredoxin"/>
</dbReference>
<dbReference type="KEGG" id="hws:RNZ46_05785"/>
<keyword evidence="4" id="KW-1185">Reference proteome</keyword>
<feature type="domain" description="EfeO-type cupredoxin-like" evidence="2">
    <location>
        <begin position="13"/>
        <end position="130"/>
    </location>
</feature>
<feature type="chain" id="PRO_5041673402" evidence="1">
    <location>
        <begin position="23"/>
        <end position="131"/>
    </location>
</feature>
<gene>
    <name evidence="3" type="ORF">RNZ46_05785</name>
</gene>
<sequence>MKTIKNLIIGLFLVAFTLTATAQDKMAKADAVKTISLEQTKGEFTQKKLTLSEGTYIFKVSNNNAAPEVGLVLIEDGKDGSKPENHISEAYVSQMVKHGKTESSKEVTLKKGTYKYFCPFNETPEYTLIVK</sequence>
<name>A0AA97ENS6_9FLAO</name>
<dbReference type="Pfam" id="PF13473">
    <property type="entry name" value="Cupredoxin_1"/>
    <property type="match status" value="1"/>
</dbReference>
<evidence type="ECO:0000313" key="4">
    <source>
        <dbReference type="Proteomes" id="UP001302486"/>
    </source>
</evidence>
<organism evidence="3 4">
    <name type="scientific">Hwangdonia lutea</name>
    <dbReference type="NCBI Taxonomy" id="3075823"/>
    <lineage>
        <taxon>Bacteria</taxon>
        <taxon>Pseudomonadati</taxon>
        <taxon>Bacteroidota</taxon>
        <taxon>Flavobacteriia</taxon>
        <taxon>Flavobacteriales</taxon>
        <taxon>Flavobacteriaceae</taxon>
        <taxon>Hwangdonia</taxon>
    </lineage>
</organism>
<proteinExistence type="predicted"/>
<reference evidence="4" key="1">
    <citation type="submission" date="2024-06" db="EMBL/GenBank/DDBJ databases">
        <title>Hwangdonia haimaensis gen. nov., sp. nov., a member of the family Flavobacteriaceae isolated from the haima cold seep.</title>
        <authorList>
            <person name="Li J."/>
        </authorList>
    </citation>
    <scope>NUCLEOTIDE SEQUENCE [LARGE SCALE GENOMIC DNA]</scope>
    <source>
        <strain evidence="4">SCSIO 19198</strain>
    </source>
</reference>
<feature type="signal peptide" evidence="1">
    <location>
        <begin position="1"/>
        <end position="22"/>
    </location>
</feature>
<dbReference type="Proteomes" id="UP001302486">
    <property type="component" value="Chromosome"/>
</dbReference>
<evidence type="ECO:0000259" key="2">
    <source>
        <dbReference type="Pfam" id="PF13473"/>
    </source>
</evidence>
<dbReference type="Gene3D" id="2.60.40.420">
    <property type="entry name" value="Cupredoxins - blue copper proteins"/>
    <property type="match status" value="1"/>
</dbReference>
<dbReference type="EMBL" id="CP136521">
    <property type="protein sequence ID" value="WOD44772.1"/>
    <property type="molecule type" value="Genomic_DNA"/>
</dbReference>